<dbReference type="Gene3D" id="1.10.630.10">
    <property type="entry name" value="Cytochrome P450"/>
    <property type="match status" value="1"/>
</dbReference>
<dbReference type="PANTHER" id="PTHR24286">
    <property type="entry name" value="CYTOCHROME P450 26"/>
    <property type="match status" value="1"/>
</dbReference>
<evidence type="ECO:0000256" key="1">
    <source>
        <dbReference type="ARBA" id="ARBA00022723"/>
    </source>
</evidence>
<evidence type="ECO:0000313" key="3">
    <source>
        <dbReference type="EMBL" id="KAK3027963.1"/>
    </source>
</evidence>
<dbReference type="Proteomes" id="UP001188597">
    <property type="component" value="Unassembled WGS sequence"/>
</dbReference>
<evidence type="ECO:0000256" key="2">
    <source>
        <dbReference type="ARBA" id="ARBA00023004"/>
    </source>
</evidence>
<protein>
    <recommendedName>
        <fullName evidence="5">Cytochrome P450</fullName>
    </recommendedName>
</protein>
<accession>A0AA88WIW0</accession>
<name>A0AA88WIW0_9ASTE</name>
<reference evidence="3" key="1">
    <citation type="submission" date="2022-12" db="EMBL/GenBank/DDBJ databases">
        <title>Draft genome assemblies for two species of Escallonia (Escalloniales).</title>
        <authorList>
            <person name="Chanderbali A."/>
            <person name="Dervinis C."/>
            <person name="Anghel I."/>
            <person name="Soltis D."/>
            <person name="Soltis P."/>
            <person name="Zapata F."/>
        </authorList>
    </citation>
    <scope>NUCLEOTIDE SEQUENCE</scope>
    <source>
        <strain evidence="3">UCBG64.0493</strain>
        <tissue evidence="3">Leaf</tissue>
    </source>
</reference>
<keyword evidence="2" id="KW-0408">Iron</keyword>
<keyword evidence="1" id="KW-0479">Metal-binding</keyword>
<dbReference type="GO" id="GO:0020037">
    <property type="term" value="F:heme binding"/>
    <property type="evidence" value="ECO:0007669"/>
    <property type="project" value="InterPro"/>
</dbReference>
<dbReference type="SUPFAM" id="SSF48264">
    <property type="entry name" value="Cytochrome P450"/>
    <property type="match status" value="1"/>
</dbReference>
<dbReference type="GO" id="GO:0004497">
    <property type="term" value="F:monooxygenase activity"/>
    <property type="evidence" value="ECO:0007669"/>
    <property type="project" value="InterPro"/>
</dbReference>
<evidence type="ECO:0000313" key="4">
    <source>
        <dbReference type="Proteomes" id="UP001188597"/>
    </source>
</evidence>
<organism evidence="3 4">
    <name type="scientific">Escallonia herrerae</name>
    <dbReference type="NCBI Taxonomy" id="1293975"/>
    <lineage>
        <taxon>Eukaryota</taxon>
        <taxon>Viridiplantae</taxon>
        <taxon>Streptophyta</taxon>
        <taxon>Embryophyta</taxon>
        <taxon>Tracheophyta</taxon>
        <taxon>Spermatophyta</taxon>
        <taxon>Magnoliopsida</taxon>
        <taxon>eudicotyledons</taxon>
        <taxon>Gunneridae</taxon>
        <taxon>Pentapetalae</taxon>
        <taxon>asterids</taxon>
        <taxon>campanulids</taxon>
        <taxon>Escalloniales</taxon>
        <taxon>Escalloniaceae</taxon>
        <taxon>Escallonia</taxon>
    </lineage>
</organism>
<dbReference type="InterPro" id="IPR001128">
    <property type="entry name" value="Cyt_P450"/>
</dbReference>
<dbReference type="GO" id="GO:0005506">
    <property type="term" value="F:iron ion binding"/>
    <property type="evidence" value="ECO:0007669"/>
    <property type="project" value="InterPro"/>
</dbReference>
<dbReference type="PANTHER" id="PTHR24286:SF190">
    <property type="entry name" value="CYTOCHROME P450"/>
    <property type="match status" value="1"/>
</dbReference>
<dbReference type="GO" id="GO:0016705">
    <property type="term" value="F:oxidoreductase activity, acting on paired donors, with incorporation or reduction of molecular oxygen"/>
    <property type="evidence" value="ECO:0007669"/>
    <property type="project" value="InterPro"/>
</dbReference>
<evidence type="ECO:0008006" key="5">
    <source>
        <dbReference type="Google" id="ProtNLM"/>
    </source>
</evidence>
<dbReference type="InterPro" id="IPR036396">
    <property type="entry name" value="Cyt_P450_sf"/>
</dbReference>
<dbReference type="Pfam" id="PF00067">
    <property type="entry name" value="p450"/>
    <property type="match status" value="1"/>
</dbReference>
<gene>
    <name evidence="3" type="ORF">RJ639_039430</name>
</gene>
<dbReference type="EMBL" id="JAVXUP010000435">
    <property type="protein sequence ID" value="KAK3027963.1"/>
    <property type="molecule type" value="Genomic_DNA"/>
</dbReference>
<keyword evidence="4" id="KW-1185">Reference proteome</keyword>
<dbReference type="GO" id="GO:0016125">
    <property type="term" value="P:sterol metabolic process"/>
    <property type="evidence" value="ECO:0007669"/>
    <property type="project" value="TreeGrafter"/>
</dbReference>
<comment type="caution">
    <text evidence="3">The sequence shown here is derived from an EMBL/GenBank/DDBJ whole genome shotgun (WGS) entry which is preliminary data.</text>
</comment>
<proteinExistence type="predicted"/>
<dbReference type="AlphaFoldDB" id="A0AA88WIW0"/>
<sequence length="157" mass="17698">MIDGMWSVPVNLPFTRYNRSLRASAMVGEIVKDLIREKRIEFEQKGASSHQDLITCLLSIRDKENKQVLSENEIVHSVMLVMVAGHDTSSVLITFIVRLLANNPTVFENILRGATKNDANAERAAQYVIKVLPNFVREIAKAPISFTSIWGRKEDNS</sequence>